<evidence type="ECO:0000256" key="1">
    <source>
        <dbReference type="SAM" id="MobiDB-lite"/>
    </source>
</evidence>
<name>A0A164NC31_9AGAM</name>
<evidence type="ECO:0000313" key="2">
    <source>
        <dbReference type="EMBL" id="KZS87567.1"/>
    </source>
</evidence>
<evidence type="ECO:0000313" key="3">
    <source>
        <dbReference type="Proteomes" id="UP000076722"/>
    </source>
</evidence>
<protein>
    <submittedName>
        <fullName evidence="2">Uncharacterized protein</fullName>
    </submittedName>
</protein>
<dbReference type="EMBL" id="KV419447">
    <property type="protein sequence ID" value="KZS87567.1"/>
    <property type="molecule type" value="Genomic_DNA"/>
</dbReference>
<feature type="region of interest" description="Disordered" evidence="1">
    <location>
        <begin position="132"/>
        <end position="174"/>
    </location>
</feature>
<feature type="compositionally biased region" description="Basic and acidic residues" evidence="1">
    <location>
        <begin position="139"/>
        <end position="151"/>
    </location>
</feature>
<accession>A0A164NC31</accession>
<reference evidence="2 3" key="1">
    <citation type="journal article" date="2016" name="Mol. Biol. Evol.">
        <title>Comparative Genomics of Early-Diverging Mushroom-Forming Fungi Provides Insights into the Origins of Lignocellulose Decay Capabilities.</title>
        <authorList>
            <person name="Nagy L.G."/>
            <person name="Riley R."/>
            <person name="Tritt A."/>
            <person name="Adam C."/>
            <person name="Daum C."/>
            <person name="Floudas D."/>
            <person name="Sun H."/>
            <person name="Yadav J.S."/>
            <person name="Pangilinan J."/>
            <person name="Larsson K.H."/>
            <person name="Matsuura K."/>
            <person name="Barry K."/>
            <person name="Labutti K."/>
            <person name="Kuo R."/>
            <person name="Ohm R.A."/>
            <person name="Bhattacharya S.S."/>
            <person name="Shirouzu T."/>
            <person name="Yoshinaga Y."/>
            <person name="Martin F.M."/>
            <person name="Grigoriev I.V."/>
            <person name="Hibbett D.S."/>
        </authorList>
    </citation>
    <scope>NUCLEOTIDE SEQUENCE [LARGE SCALE GENOMIC DNA]</scope>
    <source>
        <strain evidence="2 3">HHB9708</strain>
    </source>
</reference>
<dbReference type="AlphaFoldDB" id="A0A164NC31"/>
<sequence>MYDLAGNKLTGNIRGVARSLCRPISILRICDGSTMTQADTTKAAQNGVARAADKWNAEFAPLEHVAVCSKTKGAKKMIDQIDAGEMKKRPQFVRLFIRFIREGDPDRETQIGGRSRKKFAFNSWRPQRSIEMAMIPSGDGRDLGENGNSKEGRRRRRELSSGSASLELDRVGSL</sequence>
<keyword evidence="3" id="KW-1185">Reference proteome</keyword>
<dbReference type="Proteomes" id="UP000076722">
    <property type="component" value="Unassembled WGS sequence"/>
</dbReference>
<gene>
    <name evidence="2" type="ORF">SISNIDRAFT_470824</name>
</gene>
<proteinExistence type="predicted"/>
<organism evidence="2 3">
    <name type="scientific">Sistotremastrum niveocremeum HHB9708</name>
    <dbReference type="NCBI Taxonomy" id="1314777"/>
    <lineage>
        <taxon>Eukaryota</taxon>
        <taxon>Fungi</taxon>
        <taxon>Dikarya</taxon>
        <taxon>Basidiomycota</taxon>
        <taxon>Agaricomycotina</taxon>
        <taxon>Agaricomycetes</taxon>
        <taxon>Sistotremastrales</taxon>
        <taxon>Sistotremastraceae</taxon>
        <taxon>Sertulicium</taxon>
        <taxon>Sertulicium niveocremeum</taxon>
    </lineage>
</organism>